<organism evidence="2 3">
    <name type="scientific">Eumeta variegata</name>
    <name type="common">Bagworm moth</name>
    <name type="synonym">Eumeta japonica</name>
    <dbReference type="NCBI Taxonomy" id="151549"/>
    <lineage>
        <taxon>Eukaryota</taxon>
        <taxon>Metazoa</taxon>
        <taxon>Ecdysozoa</taxon>
        <taxon>Arthropoda</taxon>
        <taxon>Hexapoda</taxon>
        <taxon>Insecta</taxon>
        <taxon>Pterygota</taxon>
        <taxon>Neoptera</taxon>
        <taxon>Endopterygota</taxon>
        <taxon>Lepidoptera</taxon>
        <taxon>Glossata</taxon>
        <taxon>Ditrysia</taxon>
        <taxon>Tineoidea</taxon>
        <taxon>Psychidae</taxon>
        <taxon>Oiketicinae</taxon>
        <taxon>Eumeta</taxon>
    </lineage>
</organism>
<comment type="caution">
    <text evidence="2">The sequence shown here is derived from an EMBL/GenBank/DDBJ whole genome shotgun (WGS) entry which is preliminary data.</text>
</comment>
<name>A0A4C1UXH7_EUMVA</name>
<keyword evidence="3" id="KW-1185">Reference proteome</keyword>
<dbReference type="EMBL" id="BGZK01000243">
    <property type="protein sequence ID" value="GBP31201.1"/>
    <property type="molecule type" value="Genomic_DNA"/>
</dbReference>
<feature type="compositionally biased region" description="Polar residues" evidence="1">
    <location>
        <begin position="63"/>
        <end position="74"/>
    </location>
</feature>
<proteinExistence type="predicted"/>
<dbReference type="Proteomes" id="UP000299102">
    <property type="component" value="Unassembled WGS sequence"/>
</dbReference>
<feature type="compositionally biased region" description="Basic and acidic residues" evidence="1">
    <location>
        <begin position="1"/>
        <end position="11"/>
    </location>
</feature>
<feature type="region of interest" description="Disordered" evidence="1">
    <location>
        <begin position="1"/>
        <end position="74"/>
    </location>
</feature>
<gene>
    <name evidence="2" type="ORF">EVAR_21481_1</name>
</gene>
<evidence type="ECO:0000313" key="3">
    <source>
        <dbReference type="Proteomes" id="UP000299102"/>
    </source>
</evidence>
<sequence>SSSNKYRERSAVRTPNNGTDRAASAQGAGADDVTRTRVRERRVVARQSAFERIKRSPRRKPTAKTQPMSTARPA</sequence>
<dbReference type="AlphaFoldDB" id="A0A4C1UXH7"/>
<protein>
    <submittedName>
        <fullName evidence="2">Uncharacterized protein</fullName>
    </submittedName>
</protein>
<evidence type="ECO:0000313" key="2">
    <source>
        <dbReference type="EMBL" id="GBP31201.1"/>
    </source>
</evidence>
<feature type="compositionally biased region" description="Basic and acidic residues" evidence="1">
    <location>
        <begin position="32"/>
        <end position="54"/>
    </location>
</feature>
<accession>A0A4C1UXH7</accession>
<evidence type="ECO:0000256" key="1">
    <source>
        <dbReference type="SAM" id="MobiDB-lite"/>
    </source>
</evidence>
<feature type="non-terminal residue" evidence="2">
    <location>
        <position position="1"/>
    </location>
</feature>
<reference evidence="2 3" key="1">
    <citation type="journal article" date="2019" name="Commun. Biol.">
        <title>The bagworm genome reveals a unique fibroin gene that provides high tensile strength.</title>
        <authorList>
            <person name="Kono N."/>
            <person name="Nakamura H."/>
            <person name="Ohtoshi R."/>
            <person name="Tomita M."/>
            <person name="Numata K."/>
            <person name="Arakawa K."/>
        </authorList>
    </citation>
    <scope>NUCLEOTIDE SEQUENCE [LARGE SCALE GENOMIC DNA]</scope>
</reference>